<dbReference type="AlphaFoldDB" id="A0A915K2E6"/>
<evidence type="ECO:0000256" key="7">
    <source>
        <dbReference type="SAM" id="Coils"/>
    </source>
</evidence>
<evidence type="ECO:0000256" key="2">
    <source>
        <dbReference type="ARBA" id="ARBA00008289"/>
    </source>
</evidence>
<keyword evidence="10" id="KW-1185">Reference proteome</keyword>
<dbReference type="PROSITE" id="PS50888">
    <property type="entry name" value="BHLH"/>
    <property type="match status" value="1"/>
</dbReference>
<keyword evidence="7" id="KW-0175">Coiled coil</keyword>
<accession>A0A915K2E6</accession>
<evidence type="ECO:0000313" key="10">
    <source>
        <dbReference type="Proteomes" id="UP000887565"/>
    </source>
</evidence>
<keyword evidence="4" id="KW-0238">DNA-binding</keyword>
<keyword evidence="5" id="KW-0804">Transcription</keyword>
<dbReference type="PANTHER" id="PTHR45776">
    <property type="entry name" value="MIP04163P"/>
    <property type="match status" value="1"/>
</dbReference>
<feature type="region of interest" description="Disordered" evidence="8">
    <location>
        <begin position="143"/>
        <end position="166"/>
    </location>
</feature>
<feature type="compositionally biased region" description="Low complexity" evidence="8">
    <location>
        <begin position="32"/>
        <end position="43"/>
    </location>
</feature>
<dbReference type="GO" id="GO:0046983">
    <property type="term" value="F:protein dimerization activity"/>
    <property type="evidence" value="ECO:0007669"/>
    <property type="project" value="InterPro"/>
</dbReference>
<comment type="subcellular location">
    <subcellularLocation>
        <location evidence="1">Nucleus</location>
    </subcellularLocation>
</comment>
<evidence type="ECO:0000256" key="3">
    <source>
        <dbReference type="ARBA" id="ARBA00023015"/>
    </source>
</evidence>
<evidence type="ECO:0000256" key="5">
    <source>
        <dbReference type="ARBA" id="ARBA00023163"/>
    </source>
</evidence>
<feature type="compositionally biased region" description="Polar residues" evidence="8">
    <location>
        <begin position="51"/>
        <end position="68"/>
    </location>
</feature>
<evidence type="ECO:0000256" key="1">
    <source>
        <dbReference type="ARBA" id="ARBA00004123"/>
    </source>
</evidence>
<evidence type="ECO:0000256" key="4">
    <source>
        <dbReference type="ARBA" id="ARBA00023125"/>
    </source>
</evidence>
<dbReference type="SMART" id="SM00353">
    <property type="entry name" value="HLH"/>
    <property type="match status" value="1"/>
</dbReference>
<feature type="compositionally biased region" description="Low complexity" evidence="8">
    <location>
        <begin position="619"/>
        <end position="635"/>
    </location>
</feature>
<dbReference type="SUPFAM" id="SSF47459">
    <property type="entry name" value="HLH, helix-loop-helix DNA-binding domain"/>
    <property type="match status" value="1"/>
</dbReference>
<dbReference type="InterPro" id="IPR036638">
    <property type="entry name" value="HLH_DNA-bd_sf"/>
</dbReference>
<feature type="region of interest" description="Disordered" evidence="8">
    <location>
        <begin position="491"/>
        <end position="519"/>
    </location>
</feature>
<evidence type="ECO:0000313" key="11">
    <source>
        <dbReference type="WBParaSite" id="nRc.2.0.1.t32978-RA"/>
    </source>
</evidence>
<dbReference type="Proteomes" id="UP000887565">
    <property type="component" value="Unplaced"/>
</dbReference>
<dbReference type="Gene3D" id="4.10.280.10">
    <property type="entry name" value="Helix-loop-helix DNA-binding domain"/>
    <property type="match status" value="1"/>
</dbReference>
<keyword evidence="3" id="KW-0805">Transcription regulation</keyword>
<feature type="compositionally biased region" description="Polar residues" evidence="8">
    <location>
        <begin position="586"/>
        <end position="603"/>
    </location>
</feature>
<feature type="region of interest" description="Disordered" evidence="8">
    <location>
        <begin position="586"/>
        <end position="637"/>
    </location>
</feature>
<feature type="domain" description="BHLH" evidence="9">
    <location>
        <begin position="353"/>
        <end position="406"/>
    </location>
</feature>
<keyword evidence="6" id="KW-0539">Nucleus</keyword>
<feature type="compositionally biased region" description="Basic and acidic residues" evidence="8">
    <location>
        <begin position="728"/>
        <end position="737"/>
    </location>
</feature>
<dbReference type="CDD" id="cd11397">
    <property type="entry name" value="bHLHzip_MITF_like"/>
    <property type="match status" value="1"/>
</dbReference>
<dbReference type="Pfam" id="PF00010">
    <property type="entry name" value="HLH"/>
    <property type="match status" value="1"/>
</dbReference>
<evidence type="ECO:0000259" key="9">
    <source>
        <dbReference type="PROSITE" id="PS50888"/>
    </source>
</evidence>
<sequence length="737" mass="82083">MNSRTNFRLQLQREQSIQQQQEFSGKTTSPGANSATTTTISTNSKKRQSIDESSISSPPVTIKMSSTSKMKEIQPKSLPVIISQPIRFNGNRLVHLPPQIIHVQQQQIGGVGAQTVISNSSSSNISTSLSNNRHRNPAAAQNFGVANCNDNSSSNQNTSNSMTLSSSLPAVQSVHNNVNNSRNVNGGNNKNLVGILSNEHNVRSQQRCVNQAASSFGYLPQNHQARTSKQSFSEMSPSETVYADSPCSASFTSAQSELDDVIIDEILSMEEEQRRRSVLYHGDDAKQHKLISSSSYADDLEGLLVTNNSNNPSSSFSVQQRHVSNSAPSASIDIEGLVRDELSREQELMRDRRKKDVHNMIERRRRYNINDRIKELGTLLPKSCTEEMKLNKGTILQASVEYILELRKDRERLLRVQQKHNLLEDENRRMLQRIQDLEEKLQSNGITLISPYESLSPLENDFQNKVIKNEPVDDEVEMASIVEHQISIPTKMESYSPSPTGDYCPSDSQTPPSSSSATHLHNSVNVFDFGDECRPNNVVHQQEIYGLATTAMTFPRSDKHYNNSPQNFVTSRYLRDIDKNVNQMPPSLGSDSSGCAASSQGKNHSLMDGRFSPSDVAYSFQPNSSQQQPSPFSTSINPNLHDFMMELSAADILTTSCDPMMSDTGLLLTNLGASNVVGPSSHVSSPDDVQWESAYSPLMEQHQSQPQQHHSHHHLTSIQQQQQQIHSQQERMDFVTT</sequence>
<dbReference type="GO" id="GO:0005634">
    <property type="term" value="C:nucleus"/>
    <property type="evidence" value="ECO:0007669"/>
    <property type="project" value="UniProtKB-SubCell"/>
</dbReference>
<feature type="region of interest" description="Disordered" evidence="8">
    <location>
        <begin position="699"/>
        <end position="737"/>
    </location>
</feature>
<name>A0A915K2E6_ROMCU</name>
<protein>
    <submittedName>
        <fullName evidence="11">BHLH domain-containing protein</fullName>
    </submittedName>
</protein>
<dbReference type="InterPro" id="IPR011598">
    <property type="entry name" value="bHLH_dom"/>
</dbReference>
<dbReference type="PANTHER" id="PTHR45776:SF2">
    <property type="entry name" value="MIP04163P"/>
    <property type="match status" value="1"/>
</dbReference>
<reference evidence="11" key="1">
    <citation type="submission" date="2022-11" db="UniProtKB">
        <authorList>
            <consortium name="WormBaseParasite"/>
        </authorList>
    </citation>
    <scope>IDENTIFICATION</scope>
</reference>
<dbReference type="WBParaSite" id="nRc.2.0.1.t32978-RA">
    <property type="protein sequence ID" value="nRc.2.0.1.t32978-RA"/>
    <property type="gene ID" value="nRc.2.0.1.g32978"/>
</dbReference>
<feature type="compositionally biased region" description="Low complexity" evidence="8">
    <location>
        <begin position="8"/>
        <end position="22"/>
    </location>
</feature>
<feature type="compositionally biased region" description="Low complexity" evidence="8">
    <location>
        <begin position="505"/>
        <end position="516"/>
    </location>
</feature>
<feature type="compositionally biased region" description="Low complexity" evidence="8">
    <location>
        <begin position="147"/>
        <end position="166"/>
    </location>
</feature>
<organism evidence="10 11">
    <name type="scientific">Romanomermis culicivorax</name>
    <name type="common">Nematode worm</name>
    <dbReference type="NCBI Taxonomy" id="13658"/>
    <lineage>
        <taxon>Eukaryota</taxon>
        <taxon>Metazoa</taxon>
        <taxon>Ecdysozoa</taxon>
        <taxon>Nematoda</taxon>
        <taxon>Enoplea</taxon>
        <taxon>Dorylaimia</taxon>
        <taxon>Mermithida</taxon>
        <taxon>Mermithoidea</taxon>
        <taxon>Mermithidae</taxon>
        <taxon>Romanomermis</taxon>
    </lineage>
</organism>
<proteinExistence type="inferred from homology"/>
<dbReference type="GO" id="GO:0000981">
    <property type="term" value="F:DNA-binding transcription factor activity, RNA polymerase II-specific"/>
    <property type="evidence" value="ECO:0007669"/>
    <property type="project" value="TreeGrafter"/>
</dbReference>
<evidence type="ECO:0000256" key="6">
    <source>
        <dbReference type="ARBA" id="ARBA00023242"/>
    </source>
</evidence>
<feature type="coiled-coil region" evidence="7">
    <location>
        <begin position="406"/>
        <end position="440"/>
    </location>
</feature>
<evidence type="ECO:0000256" key="8">
    <source>
        <dbReference type="SAM" id="MobiDB-lite"/>
    </source>
</evidence>
<feature type="compositionally biased region" description="Low complexity" evidence="8">
    <location>
        <begin position="716"/>
        <end position="727"/>
    </location>
</feature>
<comment type="similarity">
    <text evidence="2">Belongs to the MiT/TFE family.</text>
</comment>
<feature type="region of interest" description="Disordered" evidence="8">
    <location>
        <begin position="1"/>
        <end position="71"/>
    </location>
</feature>
<dbReference type="GO" id="GO:0000978">
    <property type="term" value="F:RNA polymerase II cis-regulatory region sequence-specific DNA binding"/>
    <property type="evidence" value="ECO:0007669"/>
    <property type="project" value="TreeGrafter"/>
</dbReference>